<name>A0AAD9P8D9_RIDPI</name>
<protein>
    <submittedName>
        <fullName evidence="1">Uncharacterized protein</fullName>
    </submittedName>
</protein>
<proteinExistence type="predicted"/>
<dbReference type="Proteomes" id="UP001209878">
    <property type="component" value="Unassembled WGS sequence"/>
</dbReference>
<dbReference type="EMBL" id="JAODUO010000090">
    <property type="protein sequence ID" value="KAK2190033.1"/>
    <property type="molecule type" value="Genomic_DNA"/>
</dbReference>
<accession>A0AAD9P8D9</accession>
<evidence type="ECO:0000313" key="1">
    <source>
        <dbReference type="EMBL" id="KAK2190033.1"/>
    </source>
</evidence>
<comment type="caution">
    <text evidence="1">The sequence shown here is derived from an EMBL/GenBank/DDBJ whole genome shotgun (WGS) entry which is preliminary data.</text>
</comment>
<dbReference type="AlphaFoldDB" id="A0AAD9P8D9"/>
<sequence>MFFNYFQHSIQSVFASLRLLVEVITSSLHCQWRHTPSQISPVVCHSLESTLLVTVSSASVRFIQTIATSGALSSDQLSRCYGNILRISAALLSVHDIVSLSQETLWQFAWLASLPWIPNDLDLDDLKVSDGQEIKAHTEAQVREAAIQALPIFLLHTPLPADIIPTLLQ</sequence>
<reference evidence="1" key="1">
    <citation type="journal article" date="2023" name="Mol. Biol. Evol.">
        <title>Third-Generation Sequencing Reveals the Adaptive Role of the Epigenome in Three Deep-Sea Polychaetes.</title>
        <authorList>
            <person name="Perez M."/>
            <person name="Aroh O."/>
            <person name="Sun Y."/>
            <person name="Lan Y."/>
            <person name="Juniper S.K."/>
            <person name="Young C.R."/>
            <person name="Angers B."/>
            <person name="Qian P.Y."/>
        </authorList>
    </citation>
    <scope>NUCLEOTIDE SEQUENCE</scope>
    <source>
        <strain evidence="1">R07B-5</strain>
    </source>
</reference>
<gene>
    <name evidence="1" type="ORF">NP493_91g01029</name>
</gene>
<evidence type="ECO:0000313" key="2">
    <source>
        <dbReference type="Proteomes" id="UP001209878"/>
    </source>
</evidence>
<organism evidence="1 2">
    <name type="scientific">Ridgeia piscesae</name>
    <name type="common">Tubeworm</name>
    <dbReference type="NCBI Taxonomy" id="27915"/>
    <lineage>
        <taxon>Eukaryota</taxon>
        <taxon>Metazoa</taxon>
        <taxon>Spiralia</taxon>
        <taxon>Lophotrochozoa</taxon>
        <taxon>Annelida</taxon>
        <taxon>Polychaeta</taxon>
        <taxon>Sedentaria</taxon>
        <taxon>Canalipalpata</taxon>
        <taxon>Sabellida</taxon>
        <taxon>Siboglinidae</taxon>
        <taxon>Ridgeia</taxon>
    </lineage>
</organism>
<keyword evidence="2" id="KW-1185">Reference proteome</keyword>